<evidence type="ECO:0000256" key="1">
    <source>
        <dbReference type="ARBA" id="ARBA00023115"/>
    </source>
</evidence>
<dbReference type="PANTHER" id="PTHR43317">
    <property type="entry name" value="THERMOSPERMINE SYNTHASE ACAULIS5"/>
    <property type="match status" value="1"/>
</dbReference>
<dbReference type="SUPFAM" id="SSF53335">
    <property type="entry name" value="S-adenosyl-L-methionine-dependent methyltransferases"/>
    <property type="match status" value="1"/>
</dbReference>
<dbReference type="RefSeq" id="WP_307039561.1">
    <property type="nucleotide sequence ID" value="NZ_JAUSYY010000001.1"/>
</dbReference>
<comment type="caution">
    <text evidence="2">The sequence shown here is derived from an EMBL/GenBank/DDBJ whole genome shotgun (WGS) entry which is preliminary data.</text>
</comment>
<dbReference type="NCBIfam" id="NF037959">
    <property type="entry name" value="MFS_SpdSyn"/>
    <property type="match status" value="1"/>
</dbReference>
<reference evidence="2 3" key="1">
    <citation type="submission" date="2023-07" db="EMBL/GenBank/DDBJ databases">
        <title>Comparative genomics of wheat-associated soil bacteria to identify genetic determinants of phenazine resistance.</title>
        <authorList>
            <person name="Mouncey N."/>
        </authorList>
    </citation>
    <scope>NUCLEOTIDE SEQUENCE [LARGE SCALE GENOMIC DNA]</scope>
    <source>
        <strain evidence="2 3">V3I3</strain>
    </source>
</reference>
<accession>A0ABU0R5D5</accession>
<dbReference type="CDD" id="cd02440">
    <property type="entry name" value="AdoMet_MTases"/>
    <property type="match status" value="1"/>
</dbReference>
<dbReference type="PANTHER" id="PTHR43317:SF1">
    <property type="entry name" value="THERMOSPERMINE SYNTHASE ACAULIS5"/>
    <property type="match status" value="1"/>
</dbReference>
<dbReference type="Gene3D" id="3.40.50.150">
    <property type="entry name" value="Vaccinia Virus protein VP39"/>
    <property type="match status" value="1"/>
</dbReference>
<organism evidence="2 3">
    <name type="scientific">Agromyces ramosus</name>
    <dbReference type="NCBI Taxonomy" id="33879"/>
    <lineage>
        <taxon>Bacteria</taxon>
        <taxon>Bacillati</taxon>
        <taxon>Actinomycetota</taxon>
        <taxon>Actinomycetes</taxon>
        <taxon>Micrococcales</taxon>
        <taxon>Microbacteriaceae</taxon>
        <taxon>Agromyces</taxon>
    </lineage>
</organism>
<evidence type="ECO:0000313" key="3">
    <source>
        <dbReference type="Proteomes" id="UP001239083"/>
    </source>
</evidence>
<dbReference type="InterPro" id="IPR029063">
    <property type="entry name" value="SAM-dependent_MTases_sf"/>
</dbReference>
<keyword evidence="1" id="KW-0620">Polyamine biosynthesis</keyword>
<dbReference type="Proteomes" id="UP001239083">
    <property type="component" value="Unassembled WGS sequence"/>
</dbReference>
<evidence type="ECO:0000313" key="2">
    <source>
        <dbReference type="EMBL" id="MDQ0893273.1"/>
    </source>
</evidence>
<sequence>MAQPRIEFETDVFSPSGLTLLVQGAAQSHVDPGDPTRLFFEYTRRIGHVIDAMRLPGSPLRVLHLGGGALTLPRYVEATRPGSAQVVVELDRELLEVVLDRLPLPAAAEVEVIVGDAASVIGDLAAAGTSFDLVVIDLYARLEAPAFVDTREFMAGCLALVAPGGVLVANVADAAGLERLRAQARAVARAAPSAELLVAGDPSVLSGTEEGNAVLVAAPDGVPKHLVQRLREHGPHPAEVLERERLDFVLWDAC</sequence>
<dbReference type="Pfam" id="PF01564">
    <property type="entry name" value="Spermine_synth"/>
    <property type="match status" value="1"/>
</dbReference>
<gene>
    <name evidence="2" type="ORF">QFZ26_000828</name>
</gene>
<name>A0ABU0R5D5_9MICO</name>
<dbReference type="EMBL" id="JAUSYY010000001">
    <property type="protein sequence ID" value="MDQ0893273.1"/>
    <property type="molecule type" value="Genomic_DNA"/>
</dbReference>
<proteinExistence type="predicted"/>
<protein>
    <submittedName>
        <fullName evidence="2">Spermidine synthase</fullName>
    </submittedName>
</protein>
<keyword evidence="3" id="KW-1185">Reference proteome</keyword>